<dbReference type="AlphaFoldDB" id="A0A392PE20"/>
<evidence type="ECO:0000313" key="1">
    <source>
        <dbReference type="EMBL" id="MCI10353.1"/>
    </source>
</evidence>
<gene>
    <name evidence="1" type="ORF">A2U01_0031446</name>
</gene>
<keyword evidence="2" id="KW-1185">Reference proteome</keyword>
<feature type="non-terminal residue" evidence="1">
    <location>
        <position position="1"/>
    </location>
</feature>
<dbReference type="EMBL" id="LXQA010075901">
    <property type="protein sequence ID" value="MCI10353.1"/>
    <property type="molecule type" value="Genomic_DNA"/>
</dbReference>
<proteinExistence type="predicted"/>
<sequence length="63" mass="7159">VAAEQMNEHGIYTRACASRQQGRAMRQEQMHTLQARNSTAPCAKTAAHRANNRTSIRFLHHQD</sequence>
<name>A0A392PE20_9FABA</name>
<organism evidence="1 2">
    <name type="scientific">Trifolium medium</name>
    <dbReference type="NCBI Taxonomy" id="97028"/>
    <lineage>
        <taxon>Eukaryota</taxon>
        <taxon>Viridiplantae</taxon>
        <taxon>Streptophyta</taxon>
        <taxon>Embryophyta</taxon>
        <taxon>Tracheophyta</taxon>
        <taxon>Spermatophyta</taxon>
        <taxon>Magnoliopsida</taxon>
        <taxon>eudicotyledons</taxon>
        <taxon>Gunneridae</taxon>
        <taxon>Pentapetalae</taxon>
        <taxon>rosids</taxon>
        <taxon>fabids</taxon>
        <taxon>Fabales</taxon>
        <taxon>Fabaceae</taxon>
        <taxon>Papilionoideae</taxon>
        <taxon>50 kb inversion clade</taxon>
        <taxon>NPAAA clade</taxon>
        <taxon>Hologalegina</taxon>
        <taxon>IRL clade</taxon>
        <taxon>Trifolieae</taxon>
        <taxon>Trifolium</taxon>
    </lineage>
</organism>
<dbReference type="Proteomes" id="UP000265520">
    <property type="component" value="Unassembled WGS sequence"/>
</dbReference>
<reference evidence="1 2" key="1">
    <citation type="journal article" date="2018" name="Front. Plant Sci.">
        <title>Red Clover (Trifolium pratense) and Zigzag Clover (T. medium) - A Picture of Genomic Similarities and Differences.</title>
        <authorList>
            <person name="Dluhosova J."/>
            <person name="Istvanek J."/>
            <person name="Nedelnik J."/>
            <person name="Repkova J."/>
        </authorList>
    </citation>
    <scope>NUCLEOTIDE SEQUENCE [LARGE SCALE GENOMIC DNA]</scope>
    <source>
        <strain evidence="2">cv. 10/8</strain>
        <tissue evidence="1">Leaf</tissue>
    </source>
</reference>
<accession>A0A392PE20</accession>
<comment type="caution">
    <text evidence="1">The sequence shown here is derived from an EMBL/GenBank/DDBJ whole genome shotgun (WGS) entry which is preliminary data.</text>
</comment>
<protein>
    <submittedName>
        <fullName evidence="1">Uncharacterized protein</fullName>
    </submittedName>
</protein>
<evidence type="ECO:0000313" key="2">
    <source>
        <dbReference type="Proteomes" id="UP000265520"/>
    </source>
</evidence>